<name>A0A5B8S689_9SPHN</name>
<dbReference type="KEGG" id="ngf:FRF71_13480"/>
<accession>A0A5B8S689</accession>
<sequence>MRVLNRTIAIAAALALPAPALAQAAGVPCLTAQEFTAVSTFALPGVIRGAAQRCTPVLPSDAFLRSQSENLAKRYSAGRDRSWPQAKAAFFKIGGGMDPQAASLLKAMPDENLKPFVEGAVTTMVGQQLPTDRCSAVDRLVMLLSPLPAESTAEVIGLAAGLGARSGQARVGKFTICKA</sequence>
<evidence type="ECO:0000313" key="3">
    <source>
        <dbReference type="Proteomes" id="UP000321172"/>
    </source>
</evidence>
<protein>
    <submittedName>
        <fullName evidence="2">Uncharacterized protein</fullName>
    </submittedName>
</protein>
<proteinExistence type="predicted"/>
<evidence type="ECO:0000256" key="1">
    <source>
        <dbReference type="SAM" id="SignalP"/>
    </source>
</evidence>
<dbReference type="OrthoDB" id="7594050at2"/>
<dbReference type="RefSeq" id="WP_147091140.1">
    <property type="nucleotide sequence ID" value="NZ_BAABJD010000002.1"/>
</dbReference>
<evidence type="ECO:0000313" key="2">
    <source>
        <dbReference type="EMBL" id="QEA17061.1"/>
    </source>
</evidence>
<dbReference type="EMBL" id="CP042345">
    <property type="protein sequence ID" value="QEA17061.1"/>
    <property type="molecule type" value="Genomic_DNA"/>
</dbReference>
<gene>
    <name evidence="2" type="ORF">FRF71_13480</name>
</gene>
<dbReference type="AlphaFoldDB" id="A0A5B8S689"/>
<keyword evidence="1" id="KW-0732">Signal</keyword>
<feature type="signal peptide" evidence="1">
    <location>
        <begin position="1"/>
        <end position="24"/>
    </location>
</feature>
<dbReference type="Proteomes" id="UP000321172">
    <property type="component" value="Chromosome"/>
</dbReference>
<reference evidence="2 3" key="1">
    <citation type="journal article" date="2013" name="J. Microbiol. Biotechnol.">
        <title>Novosphingobium ginsenosidimutans sp. nov., with the ability to convert ginsenoside.</title>
        <authorList>
            <person name="Kim J.K."/>
            <person name="He D."/>
            <person name="Liu Q.M."/>
            <person name="Park H.Y."/>
            <person name="Jung M.S."/>
            <person name="Yoon M.H."/>
            <person name="Kim S.C."/>
            <person name="Im W.T."/>
        </authorList>
    </citation>
    <scope>NUCLEOTIDE SEQUENCE [LARGE SCALE GENOMIC DNA]</scope>
    <source>
        <strain evidence="2 3">FW-6</strain>
    </source>
</reference>
<feature type="chain" id="PRO_5022962578" evidence="1">
    <location>
        <begin position="25"/>
        <end position="179"/>
    </location>
</feature>
<organism evidence="2 3">
    <name type="scientific">Novosphingobium ginsenosidimutans</name>
    <dbReference type="NCBI Taxonomy" id="1176536"/>
    <lineage>
        <taxon>Bacteria</taxon>
        <taxon>Pseudomonadati</taxon>
        <taxon>Pseudomonadota</taxon>
        <taxon>Alphaproteobacteria</taxon>
        <taxon>Sphingomonadales</taxon>
        <taxon>Sphingomonadaceae</taxon>
        <taxon>Novosphingobium</taxon>
    </lineage>
</organism>
<keyword evidence="3" id="KW-1185">Reference proteome</keyword>